<dbReference type="Proteomes" id="UP000005205">
    <property type="component" value="Unassembled WGS sequence"/>
</dbReference>
<evidence type="ECO:0000259" key="1">
    <source>
        <dbReference type="Pfam" id="PF17906"/>
    </source>
</evidence>
<dbReference type="GO" id="GO:0046975">
    <property type="term" value="F:histone H3K36 methyltransferase activity"/>
    <property type="evidence" value="ECO:0007669"/>
    <property type="project" value="TreeGrafter"/>
</dbReference>
<evidence type="ECO:0000313" key="3">
    <source>
        <dbReference type="Proteomes" id="UP000005205"/>
    </source>
</evidence>
<dbReference type="STRING" id="12957.A0A158NRR4"/>
<dbReference type="GO" id="GO:0035861">
    <property type="term" value="C:site of double-strand break"/>
    <property type="evidence" value="ECO:0007669"/>
    <property type="project" value="TreeGrafter"/>
</dbReference>
<protein>
    <recommendedName>
        <fullName evidence="1">Mos1 transposase HTH domain-containing protein</fullName>
    </recommendedName>
</protein>
<dbReference type="GO" id="GO:0003690">
    <property type="term" value="F:double-stranded DNA binding"/>
    <property type="evidence" value="ECO:0007669"/>
    <property type="project" value="TreeGrafter"/>
</dbReference>
<dbReference type="GO" id="GO:0000793">
    <property type="term" value="C:condensed chromosome"/>
    <property type="evidence" value="ECO:0007669"/>
    <property type="project" value="TreeGrafter"/>
</dbReference>
<name>A0A158NRR4_ATTCE</name>
<dbReference type="PANTHER" id="PTHR46060:SF2">
    <property type="entry name" value="HISTONE-LYSINE N-METHYLTRANSFERASE SETMAR"/>
    <property type="match status" value="1"/>
</dbReference>
<dbReference type="Gene3D" id="3.30.420.10">
    <property type="entry name" value="Ribonuclease H-like superfamily/Ribonuclease H"/>
    <property type="match status" value="1"/>
</dbReference>
<accession>A0A158NRR4</accession>
<dbReference type="PANTHER" id="PTHR46060">
    <property type="entry name" value="MARINER MOS1 TRANSPOSASE-LIKE PROTEIN"/>
    <property type="match status" value="1"/>
</dbReference>
<feature type="domain" description="Mos1 transposase HTH" evidence="1">
    <location>
        <begin position="5"/>
        <end position="53"/>
    </location>
</feature>
<dbReference type="GO" id="GO:0000014">
    <property type="term" value="F:single-stranded DNA endodeoxyribonuclease activity"/>
    <property type="evidence" value="ECO:0007669"/>
    <property type="project" value="TreeGrafter"/>
</dbReference>
<evidence type="ECO:0000313" key="2">
    <source>
        <dbReference type="EnsemblMetazoa" id="XP_012060222.1"/>
    </source>
</evidence>
<reference evidence="3" key="1">
    <citation type="journal article" date="2011" name="PLoS Genet.">
        <title>The genome sequence of the leaf-cutter ant Atta cephalotes reveals insights into its obligate symbiotic lifestyle.</title>
        <authorList>
            <person name="Suen G."/>
            <person name="Teiling C."/>
            <person name="Li L."/>
            <person name="Holt C."/>
            <person name="Abouheif E."/>
            <person name="Bornberg-Bauer E."/>
            <person name="Bouffard P."/>
            <person name="Caldera E.J."/>
            <person name="Cash E."/>
            <person name="Cavanaugh A."/>
            <person name="Denas O."/>
            <person name="Elhaik E."/>
            <person name="Fave M.J."/>
            <person name="Gadau J."/>
            <person name="Gibson J.D."/>
            <person name="Graur D."/>
            <person name="Grubbs K.J."/>
            <person name="Hagen D.E."/>
            <person name="Harkins T.T."/>
            <person name="Helmkampf M."/>
            <person name="Hu H."/>
            <person name="Johnson B.R."/>
            <person name="Kim J."/>
            <person name="Marsh S.E."/>
            <person name="Moeller J.A."/>
            <person name="Munoz-Torres M.C."/>
            <person name="Murphy M.C."/>
            <person name="Naughton M.C."/>
            <person name="Nigam S."/>
            <person name="Overson R."/>
            <person name="Rajakumar R."/>
            <person name="Reese J.T."/>
            <person name="Scott J.J."/>
            <person name="Smith C.R."/>
            <person name="Tao S."/>
            <person name="Tsutsui N.D."/>
            <person name="Viljakainen L."/>
            <person name="Wissler L."/>
            <person name="Yandell M.D."/>
            <person name="Zimmer F."/>
            <person name="Taylor J."/>
            <person name="Slater S.C."/>
            <person name="Clifton S.W."/>
            <person name="Warren W.C."/>
            <person name="Elsik C.G."/>
            <person name="Smith C.D."/>
            <person name="Weinstock G.M."/>
            <person name="Gerardo N.M."/>
            <person name="Currie C.R."/>
        </authorList>
    </citation>
    <scope>NUCLEOTIDE SEQUENCE [LARGE SCALE GENOMIC DNA]</scope>
</reference>
<dbReference type="GO" id="GO:0003697">
    <property type="term" value="F:single-stranded DNA binding"/>
    <property type="evidence" value="ECO:0007669"/>
    <property type="project" value="TreeGrafter"/>
</dbReference>
<dbReference type="GO" id="GO:0044774">
    <property type="term" value="P:mitotic DNA integrity checkpoint signaling"/>
    <property type="evidence" value="ECO:0007669"/>
    <property type="project" value="TreeGrafter"/>
</dbReference>
<dbReference type="EnsemblMetazoa" id="XM_012204832.1">
    <property type="protein sequence ID" value="XP_012060222.1"/>
    <property type="gene ID" value="LOC105623436"/>
</dbReference>
<dbReference type="InterPro" id="IPR041426">
    <property type="entry name" value="Mos1_HTH"/>
</dbReference>
<dbReference type="GO" id="GO:0031297">
    <property type="term" value="P:replication fork processing"/>
    <property type="evidence" value="ECO:0007669"/>
    <property type="project" value="TreeGrafter"/>
</dbReference>
<proteinExistence type="predicted"/>
<dbReference type="KEGG" id="acep:105623436"/>
<dbReference type="InterPro" id="IPR052709">
    <property type="entry name" value="Transposase-MT_Hybrid"/>
</dbReference>
<dbReference type="InterPro" id="IPR036397">
    <property type="entry name" value="RNaseH_sf"/>
</dbReference>
<dbReference type="GO" id="GO:0005634">
    <property type="term" value="C:nucleus"/>
    <property type="evidence" value="ECO:0007669"/>
    <property type="project" value="TreeGrafter"/>
</dbReference>
<dbReference type="GO" id="GO:0000729">
    <property type="term" value="P:DNA double-strand break processing"/>
    <property type="evidence" value="ECO:0007669"/>
    <property type="project" value="TreeGrafter"/>
</dbReference>
<dbReference type="AlphaFoldDB" id="A0A158NRR4"/>
<gene>
    <name evidence="2" type="primary">105623436</name>
</gene>
<organism evidence="2 3">
    <name type="scientific">Atta cephalotes</name>
    <name type="common">Leafcutter ant</name>
    <dbReference type="NCBI Taxonomy" id="12957"/>
    <lineage>
        <taxon>Eukaryota</taxon>
        <taxon>Metazoa</taxon>
        <taxon>Ecdysozoa</taxon>
        <taxon>Arthropoda</taxon>
        <taxon>Hexapoda</taxon>
        <taxon>Insecta</taxon>
        <taxon>Pterygota</taxon>
        <taxon>Neoptera</taxon>
        <taxon>Endopterygota</taxon>
        <taxon>Hymenoptera</taxon>
        <taxon>Apocrita</taxon>
        <taxon>Aculeata</taxon>
        <taxon>Formicoidea</taxon>
        <taxon>Formicidae</taxon>
        <taxon>Myrmicinae</taxon>
        <taxon>Atta</taxon>
    </lineage>
</organism>
<dbReference type="GO" id="GO:0044547">
    <property type="term" value="F:DNA topoisomerase binding"/>
    <property type="evidence" value="ECO:0007669"/>
    <property type="project" value="TreeGrafter"/>
</dbReference>
<sequence>MNFEEHIRHILFYYFKKGKKATEAREKLCRVYGRNVVKKRQCQNWFARFCNGDFSVKDAHRSGRPSKIDDNEMKALMQANKHSTIRKLATVLKSVRWKCSWPFEIARLHKKARCLVELKEIHLTNRMSVCDQLIKREENDPFLKHIITGDKKWIVYNNVSRKRSWSRRGEAPEKQTKRRSIKRRVWCFTTTMRDHIQVWSLGKNCCNMVGILPHPPYSPEFAPSDFHLFRSLQNSLNGKTFASENLIKQHLDKFFAEKDGKFYERGIMKLPGRWQKVIEQNGQYIID</sequence>
<keyword evidence="3" id="KW-1185">Reference proteome</keyword>
<dbReference type="EMBL" id="ADTU01002126">
    <property type="status" value="NOT_ANNOTATED_CDS"/>
    <property type="molecule type" value="Genomic_DNA"/>
</dbReference>
<dbReference type="Pfam" id="PF17906">
    <property type="entry name" value="HTH_48"/>
    <property type="match status" value="1"/>
</dbReference>
<dbReference type="OrthoDB" id="10046483at2759"/>
<reference evidence="2" key="2">
    <citation type="submission" date="2016-04" db="UniProtKB">
        <authorList>
            <consortium name="EnsemblMetazoa"/>
        </authorList>
    </citation>
    <scope>IDENTIFICATION</scope>
</reference>
<dbReference type="InParanoid" id="A0A158NRR4"/>
<dbReference type="GO" id="GO:0006303">
    <property type="term" value="P:double-strand break repair via nonhomologous end joining"/>
    <property type="evidence" value="ECO:0007669"/>
    <property type="project" value="TreeGrafter"/>
</dbReference>
<dbReference type="Gene3D" id="1.10.10.1450">
    <property type="match status" value="1"/>
</dbReference>
<dbReference type="GO" id="GO:0042800">
    <property type="term" value="F:histone H3K4 methyltransferase activity"/>
    <property type="evidence" value="ECO:0007669"/>
    <property type="project" value="TreeGrafter"/>
</dbReference>
<dbReference type="GO" id="GO:0015074">
    <property type="term" value="P:DNA integration"/>
    <property type="evidence" value="ECO:0007669"/>
    <property type="project" value="TreeGrafter"/>
</dbReference>